<dbReference type="GO" id="GO:0003677">
    <property type="term" value="F:DNA binding"/>
    <property type="evidence" value="ECO:0007669"/>
    <property type="project" value="UniProtKB-KW"/>
</dbReference>
<keyword evidence="4" id="KW-0240">DNA-directed RNA polymerase</keyword>
<organism evidence="14">
    <name type="scientific">viral metagenome</name>
    <dbReference type="NCBI Taxonomy" id="1070528"/>
    <lineage>
        <taxon>unclassified sequences</taxon>
        <taxon>metagenomes</taxon>
        <taxon>organismal metagenomes</taxon>
    </lineage>
</organism>
<feature type="domain" description="RNA polymerase N-terminal" evidence="13">
    <location>
        <begin position="211"/>
        <end position="466"/>
    </location>
</feature>
<protein>
    <recommendedName>
        <fullName evidence="3">DNA-directed RNA polymerase II subunit RPB1</fullName>
        <ecNumber evidence="2">2.7.7.6</ecNumber>
    </recommendedName>
    <alternativeName>
        <fullName evidence="12">DNA-directed RNA polymerase II subunit rpb1</fullName>
    </alternativeName>
</protein>
<dbReference type="InterPro" id="IPR044893">
    <property type="entry name" value="RNA_pol_Rpb1_clamp_domain"/>
</dbReference>
<evidence type="ECO:0000259" key="13">
    <source>
        <dbReference type="SMART" id="SM00663"/>
    </source>
</evidence>
<comment type="similarity">
    <text evidence="1">Belongs to the RNA polymerase beta' chain family.</text>
</comment>
<evidence type="ECO:0000256" key="2">
    <source>
        <dbReference type="ARBA" id="ARBA00012418"/>
    </source>
</evidence>
<dbReference type="EC" id="2.7.7.6" evidence="2"/>
<dbReference type="SUPFAM" id="SSF64484">
    <property type="entry name" value="beta and beta-prime subunits of DNA dependent RNA-polymerase"/>
    <property type="match status" value="1"/>
</dbReference>
<keyword evidence="11" id="KW-0804">Transcription</keyword>
<accession>A0A6C0KQG3</accession>
<dbReference type="GO" id="GO:0005665">
    <property type="term" value="C:RNA polymerase II, core complex"/>
    <property type="evidence" value="ECO:0007669"/>
    <property type="project" value="TreeGrafter"/>
</dbReference>
<dbReference type="InterPro" id="IPR045867">
    <property type="entry name" value="DNA-dir_RpoC_beta_prime"/>
</dbReference>
<dbReference type="Pfam" id="PF00623">
    <property type="entry name" value="RNA_pol_Rpb1_2"/>
    <property type="match status" value="1"/>
</dbReference>
<dbReference type="EMBL" id="MN740936">
    <property type="protein sequence ID" value="QHU18634.1"/>
    <property type="molecule type" value="Genomic_DNA"/>
</dbReference>
<keyword evidence="6" id="KW-0548">Nucleotidyltransferase</keyword>
<sequence length="468" mass="53497">MPYGFNKHTSDIESIVGVQFCIFSPEEIEQRSVVEITSQQTYEGNEPKIGGLFDPRMGVLDNGKVCRTCGQTNHGCPGHFGHYRLTRPVYYIQFINDIINVLKCICIRCSKLLIDKNLHKDLLNRKGEARNKEVIALSANIKRCGQECEDGCGAPKPDKFTREGIARIVAHYHLLKQQQPLEVESVHRLFRRITDEDVDFMGFNRYFFRPDWMICTVMIIPPPQVRPSVIQDNNQRSEDDLTHKLFDIIKNDKMLQQKIENNSTKQVIDEMTDVVQYHVATLVNNEIPGVAPSAQRSGRPLKSVQQRLGGKEGRIRYNIQGKRVEFSARSVITPDPNLSVTELGVPLEIAMNLTSPEAVTPYNLERLYKLVQNGPDKWPGAKTIVRADGRMISLKHVNTKEIVLYSGDIVNRHLLDNDIVLFNRQPTLHKMSMMGHRVKVLPYKTFRLNVLVTRPYNADFDGDKHTCF</sequence>
<dbReference type="InterPro" id="IPR000722">
    <property type="entry name" value="RNA_pol_asu"/>
</dbReference>
<dbReference type="SMART" id="SM00663">
    <property type="entry name" value="RPOLA_N"/>
    <property type="match status" value="1"/>
</dbReference>
<evidence type="ECO:0000256" key="11">
    <source>
        <dbReference type="ARBA" id="ARBA00023163"/>
    </source>
</evidence>
<evidence type="ECO:0000256" key="1">
    <source>
        <dbReference type="ARBA" id="ARBA00006460"/>
    </source>
</evidence>
<evidence type="ECO:0000256" key="10">
    <source>
        <dbReference type="ARBA" id="ARBA00023125"/>
    </source>
</evidence>
<proteinExistence type="inferred from homology"/>
<dbReference type="Gene3D" id="2.40.40.20">
    <property type="match status" value="1"/>
</dbReference>
<evidence type="ECO:0000256" key="6">
    <source>
        <dbReference type="ARBA" id="ARBA00022695"/>
    </source>
</evidence>
<keyword evidence="9" id="KW-0460">Magnesium</keyword>
<keyword evidence="5" id="KW-0808">Transferase</keyword>
<name>A0A6C0KQG3_9ZZZZ</name>
<dbReference type="AlphaFoldDB" id="A0A6C0KQG3"/>
<dbReference type="GO" id="GO:0006351">
    <property type="term" value="P:DNA-templated transcription"/>
    <property type="evidence" value="ECO:0007669"/>
    <property type="project" value="InterPro"/>
</dbReference>
<keyword evidence="10" id="KW-0238">DNA-binding</keyword>
<evidence type="ECO:0000256" key="4">
    <source>
        <dbReference type="ARBA" id="ARBA00022478"/>
    </source>
</evidence>
<evidence type="ECO:0000256" key="8">
    <source>
        <dbReference type="ARBA" id="ARBA00022833"/>
    </source>
</evidence>
<evidence type="ECO:0000256" key="12">
    <source>
        <dbReference type="ARBA" id="ARBA00073930"/>
    </source>
</evidence>
<evidence type="ECO:0000313" key="14">
    <source>
        <dbReference type="EMBL" id="QHU18634.1"/>
    </source>
</evidence>
<dbReference type="GO" id="GO:0003899">
    <property type="term" value="F:DNA-directed RNA polymerase activity"/>
    <property type="evidence" value="ECO:0007669"/>
    <property type="project" value="UniProtKB-EC"/>
</dbReference>
<keyword evidence="8" id="KW-0862">Zinc</keyword>
<dbReference type="InterPro" id="IPR006592">
    <property type="entry name" value="RNA_pol_N"/>
</dbReference>
<dbReference type="Pfam" id="PF04997">
    <property type="entry name" value="RNA_pol_Rpb1_1"/>
    <property type="match status" value="1"/>
</dbReference>
<evidence type="ECO:0000256" key="7">
    <source>
        <dbReference type="ARBA" id="ARBA00022723"/>
    </source>
</evidence>
<evidence type="ECO:0000256" key="5">
    <source>
        <dbReference type="ARBA" id="ARBA00022679"/>
    </source>
</evidence>
<dbReference type="InterPro" id="IPR007080">
    <property type="entry name" value="RNA_pol_Rpb1_1"/>
</dbReference>
<dbReference type="Gene3D" id="3.30.1490.180">
    <property type="entry name" value="RNA polymerase ii"/>
    <property type="match status" value="1"/>
</dbReference>
<evidence type="ECO:0000256" key="3">
    <source>
        <dbReference type="ARBA" id="ARBA00016625"/>
    </source>
</evidence>
<dbReference type="Gene3D" id="4.10.860.120">
    <property type="entry name" value="RNA polymerase II, clamp domain"/>
    <property type="match status" value="1"/>
</dbReference>
<evidence type="ECO:0000256" key="9">
    <source>
        <dbReference type="ARBA" id="ARBA00022842"/>
    </source>
</evidence>
<dbReference type="GO" id="GO:0046872">
    <property type="term" value="F:metal ion binding"/>
    <property type="evidence" value="ECO:0007669"/>
    <property type="project" value="UniProtKB-KW"/>
</dbReference>
<dbReference type="PANTHER" id="PTHR19376:SF37">
    <property type="entry name" value="DNA-DIRECTED RNA POLYMERASE II SUBUNIT RPB1"/>
    <property type="match status" value="1"/>
</dbReference>
<dbReference type="FunFam" id="4.10.860.120:FF:000003">
    <property type="entry name" value="DNA-directed RNA polymerase subunit"/>
    <property type="match status" value="1"/>
</dbReference>
<dbReference type="PANTHER" id="PTHR19376">
    <property type="entry name" value="DNA-DIRECTED RNA POLYMERASE"/>
    <property type="match status" value="1"/>
</dbReference>
<reference evidence="14" key="1">
    <citation type="journal article" date="2020" name="Nature">
        <title>Giant virus diversity and host interactions through global metagenomics.</title>
        <authorList>
            <person name="Schulz F."/>
            <person name="Roux S."/>
            <person name="Paez-Espino D."/>
            <person name="Jungbluth S."/>
            <person name="Walsh D.A."/>
            <person name="Denef V.J."/>
            <person name="McMahon K.D."/>
            <person name="Konstantinidis K.T."/>
            <person name="Eloe-Fadrosh E.A."/>
            <person name="Kyrpides N.C."/>
            <person name="Woyke T."/>
        </authorList>
    </citation>
    <scope>NUCLEOTIDE SEQUENCE</scope>
    <source>
        <strain evidence="14">GVMAG-S-3300013006-158</strain>
    </source>
</reference>
<keyword evidence="7" id="KW-0479">Metal-binding</keyword>